<organism evidence="1 2">
    <name type="scientific">Didymodactylos carnosus</name>
    <dbReference type="NCBI Taxonomy" id="1234261"/>
    <lineage>
        <taxon>Eukaryota</taxon>
        <taxon>Metazoa</taxon>
        <taxon>Spiralia</taxon>
        <taxon>Gnathifera</taxon>
        <taxon>Rotifera</taxon>
        <taxon>Eurotatoria</taxon>
        <taxon>Bdelloidea</taxon>
        <taxon>Philodinida</taxon>
        <taxon>Philodinidae</taxon>
        <taxon>Didymodactylos</taxon>
    </lineage>
</organism>
<evidence type="ECO:0000313" key="1">
    <source>
        <dbReference type="EMBL" id="CAF4549125.1"/>
    </source>
</evidence>
<evidence type="ECO:0000313" key="2">
    <source>
        <dbReference type="Proteomes" id="UP000681722"/>
    </source>
</evidence>
<dbReference type="Proteomes" id="UP000681722">
    <property type="component" value="Unassembled WGS sequence"/>
</dbReference>
<gene>
    <name evidence="1" type="ORF">SRO942_LOCUS46911</name>
</gene>
<dbReference type="OrthoDB" id="10026175at2759"/>
<dbReference type="AlphaFoldDB" id="A0A8S2YA79"/>
<sequence length="192" mass="22278">MKCPVVKSFRTELTRNLLNNNNNRASPYSSTVNNNNIYQYNSSDFPQMPTRWLPSNSSMISKLDELITGMSKVNEILGKMSETNKRFEQFITNKNEHDMKVISEIDHLKSNDRKLEKELVLVNAKIISHDNLIKQQDEMLKKLLLPILDGLLKLNNAMNIDNNGRVLDADCRSKFERYRAQVNNCREGRIFV</sequence>
<name>A0A8S2YA79_9BILA</name>
<proteinExistence type="predicted"/>
<accession>A0A8S2YA79</accession>
<reference evidence="1" key="1">
    <citation type="submission" date="2021-02" db="EMBL/GenBank/DDBJ databases">
        <authorList>
            <person name="Nowell W R."/>
        </authorList>
    </citation>
    <scope>NUCLEOTIDE SEQUENCE</scope>
</reference>
<dbReference type="EMBL" id="CAJOBC010115363">
    <property type="protein sequence ID" value="CAF4549125.1"/>
    <property type="molecule type" value="Genomic_DNA"/>
</dbReference>
<protein>
    <submittedName>
        <fullName evidence="1">Uncharacterized protein</fullName>
    </submittedName>
</protein>
<comment type="caution">
    <text evidence="1">The sequence shown here is derived from an EMBL/GenBank/DDBJ whole genome shotgun (WGS) entry which is preliminary data.</text>
</comment>